<dbReference type="STRING" id="543379.A0A232F0Q4"/>
<keyword evidence="6" id="KW-0325">Glycoprotein</keyword>
<dbReference type="PROSITE" id="PS00122">
    <property type="entry name" value="CARBOXYLESTERASE_B_1"/>
    <property type="match status" value="1"/>
</dbReference>
<dbReference type="Proteomes" id="UP000215335">
    <property type="component" value="Unassembled WGS sequence"/>
</dbReference>
<evidence type="ECO:0000256" key="4">
    <source>
        <dbReference type="ARBA" id="ARBA00022801"/>
    </source>
</evidence>
<dbReference type="SUPFAM" id="SSF53474">
    <property type="entry name" value="alpha/beta-Hydrolases"/>
    <property type="match status" value="1"/>
</dbReference>
<comment type="similarity">
    <text evidence="1 7">Belongs to the type-B carboxylesterase/lipase family.</text>
</comment>
<evidence type="ECO:0000313" key="10">
    <source>
        <dbReference type="Proteomes" id="UP000215335"/>
    </source>
</evidence>
<dbReference type="InterPro" id="IPR002168">
    <property type="entry name" value="Lipase_GDXG_HIS_AS"/>
</dbReference>
<keyword evidence="10" id="KW-1185">Reference proteome</keyword>
<evidence type="ECO:0000259" key="8">
    <source>
        <dbReference type="Pfam" id="PF00135"/>
    </source>
</evidence>
<evidence type="ECO:0000256" key="6">
    <source>
        <dbReference type="ARBA" id="ARBA00023180"/>
    </source>
</evidence>
<accession>A0A232F0Q4</accession>
<comment type="caution">
    <text evidence="9">The sequence shown here is derived from an EMBL/GenBank/DDBJ whole genome shotgun (WGS) entry which is preliminary data.</text>
</comment>
<dbReference type="PANTHER" id="PTHR11559">
    <property type="entry name" value="CARBOXYLESTERASE"/>
    <property type="match status" value="1"/>
</dbReference>
<dbReference type="Gene3D" id="3.40.50.1820">
    <property type="entry name" value="alpha/beta hydrolase"/>
    <property type="match status" value="1"/>
</dbReference>
<dbReference type="OrthoDB" id="19653at2759"/>
<evidence type="ECO:0000256" key="7">
    <source>
        <dbReference type="RuleBase" id="RU361235"/>
    </source>
</evidence>
<dbReference type="EC" id="3.1.1.-" evidence="7"/>
<dbReference type="EMBL" id="NNAY01001361">
    <property type="protein sequence ID" value="OXU24241.1"/>
    <property type="molecule type" value="Genomic_DNA"/>
</dbReference>
<comment type="similarity">
    <text evidence="2">Belongs to the 'GDXG' lipolytic enzyme family.</text>
</comment>
<evidence type="ECO:0000256" key="3">
    <source>
        <dbReference type="ARBA" id="ARBA00022487"/>
    </source>
</evidence>
<keyword evidence="4 7" id="KW-0378">Hydrolase</keyword>
<reference evidence="9 10" key="1">
    <citation type="journal article" date="2017" name="Curr. Biol.">
        <title>The Evolution of Venom by Co-option of Single-Copy Genes.</title>
        <authorList>
            <person name="Martinson E.O."/>
            <person name="Mrinalini"/>
            <person name="Kelkar Y.D."/>
            <person name="Chang C.H."/>
            <person name="Werren J.H."/>
        </authorList>
    </citation>
    <scope>NUCLEOTIDE SEQUENCE [LARGE SCALE GENOMIC DNA]</scope>
    <source>
        <strain evidence="9 10">Alberta</strain>
        <tissue evidence="9">Whole body</tissue>
    </source>
</reference>
<dbReference type="GO" id="GO:0052689">
    <property type="term" value="F:carboxylic ester hydrolase activity"/>
    <property type="evidence" value="ECO:0007669"/>
    <property type="project" value="UniProtKB-KW"/>
</dbReference>
<dbReference type="PROSITE" id="PS01173">
    <property type="entry name" value="LIPASE_GDXG_HIS"/>
    <property type="match status" value="1"/>
</dbReference>
<evidence type="ECO:0000256" key="2">
    <source>
        <dbReference type="ARBA" id="ARBA00010515"/>
    </source>
</evidence>
<feature type="non-terminal residue" evidence="9">
    <location>
        <position position="1"/>
    </location>
</feature>
<dbReference type="Pfam" id="PF00135">
    <property type="entry name" value="COesterase"/>
    <property type="match status" value="1"/>
</dbReference>
<gene>
    <name evidence="9" type="ORF">TSAR_001474</name>
</gene>
<feature type="domain" description="Carboxylesterase type B" evidence="8">
    <location>
        <begin position="55"/>
        <end position="565"/>
    </location>
</feature>
<organism evidence="9 10">
    <name type="scientific">Trichomalopsis sarcophagae</name>
    <dbReference type="NCBI Taxonomy" id="543379"/>
    <lineage>
        <taxon>Eukaryota</taxon>
        <taxon>Metazoa</taxon>
        <taxon>Ecdysozoa</taxon>
        <taxon>Arthropoda</taxon>
        <taxon>Hexapoda</taxon>
        <taxon>Insecta</taxon>
        <taxon>Pterygota</taxon>
        <taxon>Neoptera</taxon>
        <taxon>Endopterygota</taxon>
        <taxon>Hymenoptera</taxon>
        <taxon>Apocrita</taxon>
        <taxon>Proctotrupomorpha</taxon>
        <taxon>Chalcidoidea</taxon>
        <taxon>Pteromalidae</taxon>
        <taxon>Pteromalinae</taxon>
        <taxon>Trichomalopsis</taxon>
    </lineage>
</organism>
<evidence type="ECO:0000256" key="5">
    <source>
        <dbReference type="ARBA" id="ARBA00023157"/>
    </source>
</evidence>
<sequence>HTYQTNSFRFLRPPRTRKTLGSRVFEIPIFLTGRYDVKYSQLKSRHPQKRMMDLLIETSCGKIRGVVEKSSEGFDIYSFKGIPYAEPPIGELRFKDPVPIKKWTGIRDATKFSPISMQYDSTIRIKSENEDCLSLNVYVKAGTKPNARKAVMVWIHGGAFIFGSSYHTIYGPDYLVRHDIVLVSVNYRLGVLGFLNLEDEYATGNQGLKDQALALRWVHENIGNFGGDPGNVTIFGESAGGVSVHYLCLSPLSKDYVHKAISQSGVIFNPWTEIKNPKKIACDLCKVLGKPLTNSKDIVEFLRTIDTKRLLEAQQEMIKHADELIFGPSSDPKSANPFMSESIEKEANKGVHIPYLVGNTSREGIFFVQEEFSLSEVKNDEAFKMMGQDVNVAFPFNTTKVLNKYQVTLQQAKRLYYKSKQISVDTIESFVDSMSDLLLLDGIHQFVKVQVEESTSPTYFYQLSYDSESSLVKFGKAAQISGVSHFDDLRYLFKGKIYDEANIGLKKGTKDYRVMEQMTTLWTNFAKYGKPTIATSKLIPVNWKPVTDKTVLRYLDIDEDLTMQSVLNLSLKLSSAQSIVA</sequence>
<dbReference type="InterPro" id="IPR002018">
    <property type="entry name" value="CarbesteraseB"/>
</dbReference>
<evidence type="ECO:0000313" key="9">
    <source>
        <dbReference type="EMBL" id="OXU24241.1"/>
    </source>
</evidence>
<protein>
    <recommendedName>
        <fullName evidence="7">Carboxylic ester hydrolase</fullName>
        <ecNumber evidence="7">3.1.1.-</ecNumber>
    </recommendedName>
</protein>
<proteinExistence type="inferred from homology"/>
<dbReference type="InterPro" id="IPR050309">
    <property type="entry name" value="Type-B_Carboxylest/Lipase"/>
</dbReference>
<name>A0A232F0Q4_9HYME</name>
<dbReference type="InterPro" id="IPR029058">
    <property type="entry name" value="AB_hydrolase_fold"/>
</dbReference>
<keyword evidence="5" id="KW-1015">Disulfide bond</keyword>
<keyword evidence="3" id="KW-0719">Serine esterase</keyword>
<evidence type="ECO:0000256" key="1">
    <source>
        <dbReference type="ARBA" id="ARBA00005964"/>
    </source>
</evidence>
<dbReference type="AlphaFoldDB" id="A0A232F0Q4"/>
<dbReference type="InterPro" id="IPR019826">
    <property type="entry name" value="Carboxylesterase_B_AS"/>
</dbReference>